<evidence type="ECO:0000256" key="10">
    <source>
        <dbReference type="ARBA" id="ARBA00023209"/>
    </source>
</evidence>
<comment type="subcellular location">
    <subcellularLocation>
        <location evidence="1">Membrane</location>
        <topology evidence="1">Multi-pass membrane protein</topology>
    </subcellularLocation>
</comment>
<gene>
    <name evidence="15" type="ORF">CSSPTR1EN2_LOCUS18909</name>
</gene>
<evidence type="ECO:0000313" key="16">
    <source>
        <dbReference type="Proteomes" id="UP001497512"/>
    </source>
</evidence>
<keyword evidence="9 14" id="KW-0472">Membrane</keyword>
<sequence>MAPVKQDGTGKRVRWDLQLGQHMGEKGTRIPPKVVIKTRQIITKQAVKIAKRADEHEEFINKVTYSVGVACFGAFCFLLGSRPQDIPYLYCLFFVTVAPLRWIYYRMKKWHYFLLDFCYYANFIFVVMLVFFPNNDKLFLICFSFAEGPLAWALIVWRCSLVFSSIDKIVSVLIHLLPGIVFFIIRWWDPSTFSHHSPEDTGPWPAWPLLENDHSLWLWLFVVPLFAYSLWQMLYFLVVNVLRRQRLLRDPEVMTSFRELSRKASRANNIWWRLSGILGDKNRIVMYAVLQALFTVATMSLAVPIFKSYRLHITFECFKVAATVWNGGNFFFDVMPRKMDAKKKRKFAPTENVNGVELPQASSTSIGNGDTKAVMSVESPVLVGPEMRFRGTPVINEQQISASLTDTSSPDFVDPAIHMGDNSVDVGQEIEVNGERNIEDPASSSVDTIRDRRRASESGGDLG</sequence>
<dbReference type="Pfam" id="PF10998">
    <property type="entry name" value="DUF2838"/>
    <property type="match status" value="1"/>
</dbReference>
<evidence type="ECO:0000256" key="7">
    <source>
        <dbReference type="ARBA" id="ARBA00022989"/>
    </source>
</evidence>
<dbReference type="PANTHER" id="PTHR31201">
    <property type="entry name" value="OS01G0585100 PROTEIN"/>
    <property type="match status" value="1"/>
</dbReference>
<keyword evidence="10" id="KW-0594">Phospholipid biosynthesis</keyword>
<keyword evidence="4" id="KW-0444">Lipid biosynthesis</keyword>
<feature type="transmembrane region" description="Helical" evidence="14">
    <location>
        <begin position="59"/>
        <end position="80"/>
    </location>
</feature>
<keyword evidence="6 14" id="KW-0812">Transmembrane</keyword>
<feature type="transmembrane region" description="Helical" evidence="14">
    <location>
        <begin position="284"/>
        <end position="306"/>
    </location>
</feature>
<keyword evidence="7 14" id="KW-1133">Transmembrane helix</keyword>
<feature type="transmembrane region" description="Helical" evidence="14">
    <location>
        <begin position="169"/>
        <end position="188"/>
    </location>
</feature>
<evidence type="ECO:0000256" key="4">
    <source>
        <dbReference type="ARBA" id="ARBA00022516"/>
    </source>
</evidence>
<dbReference type="EMBL" id="OZ019898">
    <property type="protein sequence ID" value="CAK9228269.1"/>
    <property type="molecule type" value="Genomic_DNA"/>
</dbReference>
<dbReference type="InterPro" id="IPR021261">
    <property type="entry name" value="GPCAT"/>
</dbReference>
<comment type="similarity">
    <text evidence="2">Belongs to the GPC1 family.</text>
</comment>
<reference evidence="15" key="1">
    <citation type="submission" date="2024-02" db="EMBL/GenBank/DDBJ databases">
        <authorList>
            <consortium name="ELIXIR-Norway"/>
            <consortium name="Elixir Norway"/>
        </authorList>
    </citation>
    <scope>NUCLEOTIDE SEQUENCE</scope>
</reference>
<keyword evidence="16" id="KW-1185">Reference proteome</keyword>
<dbReference type="Proteomes" id="UP001497512">
    <property type="component" value="Chromosome 6"/>
</dbReference>
<keyword evidence="11" id="KW-1208">Phospholipid metabolism</keyword>
<evidence type="ECO:0000256" key="3">
    <source>
        <dbReference type="ARBA" id="ARBA00019082"/>
    </source>
</evidence>
<evidence type="ECO:0000256" key="2">
    <source>
        <dbReference type="ARBA" id="ARBA00006675"/>
    </source>
</evidence>
<organism evidence="15 16">
    <name type="scientific">Sphagnum troendelagicum</name>
    <dbReference type="NCBI Taxonomy" id="128251"/>
    <lineage>
        <taxon>Eukaryota</taxon>
        <taxon>Viridiplantae</taxon>
        <taxon>Streptophyta</taxon>
        <taxon>Embryophyta</taxon>
        <taxon>Bryophyta</taxon>
        <taxon>Sphagnophytina</taxon>
        <taxon>Sphagnopsida</taxon>
        <taxon>Sphagnales</taxon>
        <taxon>Sphagnaceae</taxon>
        <taxon>Sphagnum</taxon>
    </lineage>
</organism>
<evidence type="ECO:0000256" key="14">
    <source>
        <dbReference type="SAM" id="Phobius"/>
    </source>
</evidence>
<evidence type="ECO:0000256" key="9">
    <source>
        <dbReference type="ARBA" id="ARBA00023136"/>
    </source>
</evidence>
<evidence type="ECO:0000256" key="12">
    <source>
        <dbReference type="ARBA" id="ARBA00023315"/>
    </source>
</evidence>
<feature type="transmembrane region" description="Helical" evidence="14">
    <location>
        <begin position="138"/>
        <end position="157"/>
    </location>
</feature>
<feature type="region of interest" description="Disordered" evidence="13">
    <location>
        <begin position="432"/>
        <end position="463"/>
    </location>
</feature>
<keyword evidence="12" id="KW-0012">Acyltransferase</keyword>
<accession>A0ABP0UQX7</accession>
<evidence type="ECO:0000313" key="15">
    <source>
        <dbReference type="EMBL" id="CAK9228269.1"/>
    </source>
</evidence>
<evidence type="ECO:0000256" key="8">
    <source>
        <dbReference type="ARBA" id="ARBA00023098"/>
    </source>
</evidence>
<protein>
    <recommendedName>
        <fullName evidence="3">Glycerophosphocholine acyltransferase 1</fullName>
    </recommendedName>
</protein>
<dbReference type="PANTHER" id="PTHR31201:SF1">
    <property type="entry name" value="GLYCEROPHOSPHOCHOLINE ACYLTRANSFERASE 1"/>
    <property type="match status" value="1"/>
</dbReference>
<keyword evidence="5" id="KW-0808">Transferase</keyword>
<evidence type="ECO:0000256" key="11">
    <source>
        <dbReference type="ARBA" id="ARBA00023264"/>
    </source>
</evidence>
<keyword evidence="8" id="KW-0443">Lipid metabolism</keyword>
<name>A0ABP0UQX7_9BRYO</name>
<evidence type="ECO:0000256" key="1">
    <source>
        <dbReference type="ARBA" id="ARBA00004141"/>
    </source>
</evidence>
<feature type="transmembrane region" description="Helical" evidence="14">
    <location>
        <begin position="112"/>
        <end position="132"/>
    </location>
</feature>
<evidence type="ECO:0000256" key="5">
    <source>
        <dbReference type="ARBA" id="ARBA00022679"/>
    </source>
</evidence>
<evidence type="ECO:0000256" key="6">
    <source>
        <dbReference type="ARBA" id="ARBA00022692"/>
    </source>
</evidence>
<proteinExistence type="inferred from homology"/>
<feature type="transmembrane region" description="Helical" evidence="14">
    <location>
        <begin position="216"/>
        <end position="239"/>
    </location>
</feature>
<feature type="transmembrane region" description="Helical" evidence="14">
    <location>
        <begin position="86"/>
        <end position="105"/>
    </location>
</feature>
<evidence type="ECO:0000256" key="13">
    <source>
        <dbReference type="SAM" id="MobiDB-lite"/>
    </source>
</evidence>